<comment type="caution">
    <text evidence="5">The sequence shown here is derived from an EMBL/GenBank/DDBJ whole genome shotgun (WGS) entry which is preliminary data.</text>
</comment>
<dbReference type="SUPFAM" id="SSF47895">
    <property type="entry name" value="Transducin (alpha subunit), insertion domain"/>
    <property type="match status" value="1"/>
</dbReference>
<name>A0ABQ8XFY7_9EUKA</name>
<dbReference type="InterPro" id="IPR001019">
    <property type="entry name" value="Gprotein_alpha_su"/>
</dbReference>
<dbReference type="PROSITE" id="PS51882">
    <property type="entry name" value="G_ALPHA"/>
    <property type="match status" value="1"/>
</dbReference>
<keyword evidence="4" id="KW-0807">Transducer</keyword>
<dbReference type="Pfam" id="PF00503">
    <property type="entry name" value="G-alpha"/>
    <property type="match status" value="1"/>
</dbReference>
<reference evidence="5" key="1">
    <citation type="submission" date="2022-08" db="EMBL/GenBank/DDBJ databases">
        <title>Novel sulfate-reducing endosymbionts in the free-living metamonad Anaeramoeba.</title>
        <authorList>
            <person name="Jerlstrom-Hultqvist J."/>
            <person name="Cepicka I."/>
            <person name="Gallot-Lavallee L."/>
            <person name="Salas-Leiva D."/>
            <person name="Curtis B.A."/>
            <person name="Zahonova K."/>
            <person name="Pipaliya S."/>
            <person name="Dacks J."/>
            <person name="Roger A.J."/>
        </authorList>
    </citation>
    <scope>NUCLEOTIDE SEQUENCE</scope>
    <source>
        <strain evidence="5">Schooner1</strain>
    </source>
</reference>
<dbReference type="InterPro" id="IPR027417">
    <property type="entry name" value="P-loop_NTPase"/>
</dbReference>
<gene>
    <name evidence="5" type="ORF">M0813_05638</name>
</gene>
<proteinExistence type="predicted"/>
<dbReference type="CDD" id="cd00066">
    <property type="entry name" value="G-alpha"/>
    <property type="match status" value="1"/>
</dbReference>
<evidence type="ECO:0000256" key="4">
    <source>
        <dbReference type="ARBA" id="ARBA00023224"/>
    </source>
</evidence>
<dbReference type="PRINTS" id="PR00318">
    <property type="entry name" value="GPROTEINA"/>
</dbReference>
<keyword evidence="2" id="KW-0547">Nucleotide-binding</keyword>
<dbReference type="SMART" id="SM00275">
    <property type="entry name" value="G_alpha"/>
    <property type="match status" value="1"/>
</dbReference>
<dbReference type="InterPro" id="IPR011025">
    <property type="entry name" value="GproteinA_insert"/>
</dbReference>
<protein>
    <submittedName>
        <fullName evidence="5">Guanine nucleotide-binding protein g(O) subunit alpha</fullName>
    </submittedName>
</protein>
<keyword evidence="1" id="KW-0479">Metal-binding</keyword>
<dbReference type="PANTHER" id="PTHR10218:SF302">
    <property type="entry name" value="GUANINE NUCLEOTIDE-BINDING PROTEIN ALPHA-5 SUBUNIT"/>
    <property type="match status" value="1"/>
</dbReference>
<accession>A0ABQ8XFY7</accession>
<sequence length="350" mass="40822">MGCLNSSEKGNEKKQSGAIDKKLKQLEKKEQNENKLLLLGAGGSGKSTIAKQMKLINSTGFTQREKQRYHKLLIRNLIANTQSLIEASKELNLEKFDSELEGIVEEIEDYNMQTIFNKEIGNKIKKLWESENIQKVFEKHEAFHLPESAQYFFNKIDQISEDNYLPTDEDIILCRIQTTGVNQFKFESDGQHFILIDVGGQRNERKKWINHFEGVTAILFVSSLSEYNQLLYEDEDINRMEESLKLFYEQCNSRWFKEVPFILFLNKFDLFKEKIKKFPLKDLFPDYDGGDDVDKAKDFIRDKFVSKCNNEDKRIYVHYTTATDSENVKIVFAMVQDIIVNKKVSELGVL</sequence>
<evidence type="ECO:0000256" key="3">
    <source>
        <dbReference type="ARBA" id="ARBA00023134"/>
    </source>
</evidence>
<organism evidence="5 6">
    <name type="scientific">Anaeramoeba flamelloides</name>
    <dbReference type="NCBI Taxonomy" id="1746091"/>
    <lineage>
        <taxon>Eukaryota</taxon>
        <taxon>Metamonada</taxon>
        <taxon>Anaeramoebidae</taxon>
        <taxon>Anaeramoeba</taxon>
    </lineage>
</organism>
<keyword evidence="6" id="KW-1185">Reference proteome</keyword>
<dbReference type="Proteomes" id="UP001150062">
    <property type="component" value="Unassembled WGS sequence"/>
</dbReference>
<evidence type="ECO:0000313" key="6">
    <source>
        <dbReference type="Proteomes" id="UP001150062"/>
    </source>
</evidence>
<dbReference type="EMBL" id="JAOAOG010000299">
    <property type="protein sequence ID" value="KAJ6231565.1"/>
    <property type="molecule type" value="Genomic_DNA"/>
</dbReference>
<keyword evidence="3" id="KW-0342">GTP-binding</keyword>
<evidence type="ECO:0000256" key="1">
    <source>
        <dbReference type="ARBA" id="ARBA00022723"/>
    </source>
</evidence>
<evidence type="ECO:0000313" key="5">
    <source>
        <dbReference type="EMBL" id="KAJ6231565.1"/>
    </source>
</evidence>
<dbReference type="PANTHER" id="PTHR10218">
    <property type="entry name" value="GTP-BINDING PROTEIN ALPHA SUBUNIT"/>
    <property type="match status" value="1"/>
</dbReference>
<dbReference type="Gene3D" id="1.10.400.10">
    <property type="entry name" value="GI Alpha 1, domain 2-like"/>
    <property type="match status" value="1"/>
</dbReference>
<dbReference type="SUPFAM" id="SSF52540">
    <property type="entry name" value="P-loop containing nucleoside triphosphate hydrolases"/>
    <property type="match status" value="1"/>
</dbReference>
<dbReference type="Gene3D" id="3.40.50.300">
    <property type="entry name" value="P-loop containing nucleotide triphosphate hydrolases"/>
    <property type="match status" value="1"/>
</dbReference>
<evidence type="ECO:0000256" key="2">
    <source>
        <dbReference type="ARBA" id="ARBA00022741"/>
    </source>
</evidence>